<dbReference type="Gene3D" id="1.10.760.10">
    <property type="entry name" value="Cytochrome c-like domain"/>
    <property type="match status" value="1"/>
</dbReference>
<gene>
    <name evidence="6" type="ORF">DFH01_06415</name>
</gene>
<dbReference type="PROSITE" id="PS51007">
    <property type="entry name" value="CYTC"/>
    <property type="match status" value="1"/>
</dbReference>
<organism evidence="6 7">
    <name type="scientific">Falsiroseomonas bella</name>
    <dbReference type="NCBI Taxonomy" id="2184016"/>
    <lineage>
        <taxon>Bacteria</taxon>
        <taxon>Pseudomonadati</taxon>
        <taxon>Pseudomonadota</taxon>
        <taxon>Alphaproteobacteria</taxon>
        <taxon>Acetobacterales</taxon>
        <taxon>Roseomonadaceae</taxon>
        <taxon>Falsiroseomonas</taxon>
    </lineage>
</organism>
<evidence type="ECO:0000313" key="6">
    <source>
        <dbReference type="EMBL" id="PWS38876.1"/>
    </source>
</evidence>
<dbReference type="OrthoDB" id="9808603at2"/>
<dbReference type="GO" id="GO:0020037">
    <property type="term" value="F:heme binding"/>
    <property type="evidence" value="ECO:0007669"/>
    <property type="project" value="InterPro"/>
</dbReference>
<evidence type="ECO:0000256" key="2">
    <source>
        <dbReference type="ARBA" id="ARBA00022723"/>
    </source>
</evidence>
<dbReference type="GO" id="GO:0009055">
    <property type="term" value="F:electron transfer activity"/>
    <property type="evidence" value="ECO:0007669"/>
    <property type="project" value="InterPro"/>
</dbReference>
<sequence length="178" mass="18862">MGAGGKEAWLGAAAGALGVLAVAGAAGLLVVYSGAYNVAATEEHASFTRWAFDTTMQNSVERRASDLPAPAPTAEMVAAGASEYREYCQHCHAGPGVERAEWASGMRPRPPHLTEAAANWSPQEVFWLVRHGVKMSGMPAFGPTHDDATLWNIVAFVKELPAMTPERYAELGAGEEAH</sequence>
<keyword evidence="2 4" id="KW-0479">Metal-binding</keyword>
<protein>
    <submittedName>
        <fullName evidence="6">Class I triheme cytochrome c</fullName>
    </submittedName>
</protein>
<evidence type="ECO:0000256" key="4">
    <source>
        <dbReference type="PROSITE-ProRule" id="PRU00433"/>
    </source>
</evidence>
<evidence type="ECO:0000256" key="3">
    <source>
        <dbReference type="ARBA" id="ARBA00023004"/>
    </source>
</evidence>
<name>A0A317FMN0_9PROT</name>
<evidence type="ECO:0000259" key="5">
    <source>
        <dbReference type="PROSITE" id="PS51007"/>
    </source>
</evidence>
<keyword evidence="3 4" id="KW-0408">Iron</keyword>
<reference evidence="7" key="1">
    <citation type="submission" date="2018-05" db="EMBL/GenBank/DDBJ databases">
        <authorList>
            <person name="Du Z."/>
            <person name="Wang X."/>
        </authorList>
    </citation>
    <scope>NUCLEOTIDE SEQUENCE [LARGE SCALE GENOMIC DNA]</scope>
    <source>
        <strain evidence="7">CQN31</strain>
    </source>
</reference>
<evidence type="ECO:0000313" key="7">
    <source>
        <dbReference type="Proteomes" id="UP000245765"/>
    </source>
</evidence>
<dbReference type="AlphaFoldDB" id="A0A317FMN0"/>
<accession>A0A317FMN0</accession>
<keyword evidence="7" id="KW-1185">Reference proteome</keyword>
<feature type="domain" description="Cytochrome c" evidence="5">
    <location>
        <begin position="75"/>
        <end position="161"/>
    </location>
</feature>
<comment type="caution">
    <text evidence="6">The sequence shown here is derived from an EMBL/GenBank/DDBJ whole genome shotgun (WGS) entry which is preliminary data.</text>
</comment>
<dbReference type="Proteomes" id="UP000245765">
    <property type="component" value="Unassembled WGS sequence"/>
</dbReference>
<evidence type="ECO:0000256" key="1">
    <source>
        <dbReference type="ARBA" id="ARBA00022617"/>
    </source>
</evidence>
<dbReference type="InterPro" id="IPR036909">
    <property type="entry name" value="Cyt_c-like_dom_sf"/>
</dbReference>
<dbReference type="SUPFAM" id="SSF46626">
    <property type="entry name" value="Cytochrome c"/>
    <property type="match status" value="1"/>
</dbReference>
<dbReference type="GO" id="GO:0046872">
    <property type="term" value="F:metal ion binding"/>
    <property type="evidence" value="ECO:0007669"/>
    <property type="project" value="UniProtKB-KW"/>
</dbReference>
<dbReference type="RefSeq" id="WP_109869497.1">
    <property type="nucleotide sequence ID" value="NZ_QGNA01000001.1"/>
</dbReference>
<dbReference type="Pfam" id="PF13442">
    <property type="entry name" value="Cytochrome_CBB3"/>
    <property type="match status" value="1"/>
</dbReference>
<proteinExistence type="predicted"/>
<keyword evidence="1 4" id="KW-0349">Heme</keyword>
<dbReference type="EMBL" id="QGNA01000001">
    <property type="protein sequence ID" value="PWS38876.1"/>
    <property type="molecule type" value="Genomic_DNA"/>
</dbReference>
<dbReference type="InterPro" id="IPR009056">
    <property type="entry name" value="Cyt_c-like_dom"/>
</dbReference>